<feature type="region of interest" description="Disordered" evidence="1">
    <location>
        <begin position="1"/>
        <end position="72"/>
    </location>
</feature>
<dbReference type="EMBL" id="MPGH01000265">
    <property type="protein sequence ID" value="OLN81075.1"/>
    <property type="molecule type" value="Genomic_DNA"/>
</dbReference>
<dbReference type="OrthoDB" id="4843036at2759"/>
<gene>
    <name evidence="3" type="ORF">CCHL11_09396</name>
</gene>
<evidence type="ECO:0000313" key="4">
    <source>
        <dbReference type="Proteomes" id="UP000186583"/>
    </source>
</evidence>
<evidence type="ECO:0008006" key="5">
    <source>
        <dbReference type="Google" id="ProtNLM"/>
    </source>
</evidence>
<evidence type="ECO:0000256" key="2">
    <source>
        <dbReference type="SAM" id="Phobius"/>
    </source>
</evidence>
<name>A0A1Q8R9P9_9PEZI</name>
<keyword evidence="4" id="KW-1185">Reference proteome</keyword>
<keyword evidence="2" id="KW-0812">Transmembrane</keyword>
<organism evidence="3 4">
    <name type="scientific">Colletotrichum chlorophyti</name>
    <dbReference type="NCBI Taxonomy" id="708187"/>
    <lineage>
        <taxon>Eukaryota</taxon>
        <taxon>Fungi</taxon>
        <taxon>Dikarya</taxon>
        <taxon>Ascomycota</taxon>
        <taxon>Pezizomycotina</taxon>
        <taxon>Sordariomycetes</taxon>
        <taxon>Hypocreomycetidae</taxon>
        <taxon>Glomerellales</taxon>
        <taxon>Glomerellaceae</taxon>
        <taxon>Colletotrichum</taxon>
    </lineage>
</organism>
<dbReference type="STRING" id="708187.A0A1Q8R9P9"/>
<sequence>MASLQPPDNFYTNGNSLHSSISSSPEAEKMLRNPDGSPGPEADAIPDGLELNTDVNYSTMPQPYHPPQPQTYYDQDRAHATQADYSQATYQHSPPLSNPEKAPKGEGRICGLSKPTFCLLVVCLVLLCALIAVAGALGAVIASKNSQISDLAAASACSASATPSSNAVPSESVTPSSSVTPSASATAVAALDLSQPAPTDTAIALNKCPGVSSQLTWEVPGTNLTFSKDCGMDYMFNDIAQVPAKNFEECVRYCAAFSLQPQSRKGPCKGVVYIFKGEQGEDGNWCWMKYSKNTQQSGAKDYTESAWLL</sequence>
<proteinExistence type="predicted"/>
<keyword evidence="2" id="KW-1133">Transmembrane helix</keyword>
<dbReference type="Proteomes" id="UP000186583">
    <property type="component" value="Unassembled WGS sequence"/>
</dbReference>
<reference evidence="3 4" key="1">
    <citation type="submission" date="2016-11" db="EMBL/GenBank/DDBJ databases">
        <title>Draft Genome Assembly of Colletotrichum chlorophyti a pathogen of herbaceous plants.</title>
        <authorList>
            <person name="Gan P."/>
            <person name="Narusaka M."/>
            <person name="Tsushima A."/>
            <person name="Narusaka Y."/>
            <person name="Takano Y."/>
            <person name="Shirasu K."/>
        </authorList>
    </citation>
    <scope>NUCLEOTIDE SEQUENCE [LARGE SCALE GENOMIC DNA]</scope>
    <source>
        <strain evidence="3 4">NTL11</strain>
    </source>
</reference>
<protein>
    <recommendedName>
        <fullName evidence="5">Apple domain-containing protein</fullName>
    </recommendedName>
</protein>
<dbReference type="AlphaFoldDB" id="A0A1Q8R9P9"/>
<feature type="transmembrane region" description="Helical" evidence="2">
    <location>
        <begin position="117"/>
        <end position="141"/>
    </location>
</feature>
<evidence type="ECO:0000256" key="1">
    <source>
        <dbReference type="SAM" id="MobiDB-lite"/>
    </source>
</evidence>
<comment type="caution">
    <text evidence="3">The sequence shown here is derived from an EMBL/GenBank/DDBJ whole genome shotgun (WGS) entry which is preliminary data.</text>
</comment>
<accession>A0A1Q8R9P9</accession>
<keyword evidence="2" id="KW-0472">Membrane</keyword>
<evidence type="ECO:0000313" key="3">
    <source>
        <dbReference type="EMBL" id="OLN81075.1"/>
    </source>
</evidence>